<organism evidence="1 2">
    <name type="scientific">Desulfomarina profundi</name>
    <dbReference type="NCBI Taxonomy" id="2772557"/>
    <lineage>
        <taxon>Bacteria</taxon>
        <taxon>Pseudomonadati</taxon>
        <taxon>Thermodesulfobacteriota</taxon>
        <taxon>Desulfobulbia</taxon>
        <taxon>Desulfobulbales</taxon>
        <taxon>Desulfobulbaceae</taxon>
        <taxon>Desulfomarina</taxon>
    </lineage>
</organism>
<keyword evidence="1" id="KW-0456">Lyase</keyword>
<dbReference type="EMBL" id="AP024086">
    <property type="protein sequence ID" value="BCL59748.1"/>
    <property type="molecule type" value="Genomic_DNA"/>
</dbReference>
<name>A0A8D5JCK9_9BACT</name>
<dbReference type="AlphaFoldDB" id="A0A8D5JCK9"/>
<evidence type="ECO:0000313" key="1">
    <source>
        <dbReference type="EMBL" id="BCL59748.1"/>
    </source>
</evidence>
<dbReference type="KEGG" id="dbk:DGMP_04410"/>
<evidence type="ECO:0000313" key="2">
    <source>
        <dbReference type="Proteomes" id="UP000826725"/>
    </source>
</evidence>
<sequence length="345" mass="38963">MYEFPMGECQCGAVYACEATGHNVGAAMVEALMYACDGNSDFAWELLPEEDYLTGRIENYDERTHQVVAKKNIDGRAVRGVLYFVRLHTDVSEIAKKIQQKNREITNETLQALLKEDRAEIEPLPEKDTVRKKITKRQIKGLVSQGDVEGLVALCFGDKKGLRLLQRLLYDPVEENRWYVAWITGRVCARLSSREPGQVSELLHRLFEACSDSAATPWGMVETIGYIVSMRPDIFGAFARHLLNYIHEPSTRTQVLWALAEVSKNRPDLIRNLPFYSLFDFLQHPDAGVRGNCVRLMGNIRAKEVRGKLAELQEDGEEFIYYKDGEPVSMTVGKAAVDAIRAVDG</sequence>
<gene>
    <name evidence="1" type="ORF">DGMP_04410</name>
</gene>
<accession>A0A8D5JCK9</accession>
<protein>
    <submittedName>
        <fullName evidence="1">PBS lyase</fullName>
    </submittedName>
</protein>
<reference evidence="1" key="1">
    <citation type="submission" date="2020-09" db="EMBL/GenBank/DDBJ databases">
        <title>Desulfogranum mesoprofundum gen. nov., sp. nov., a novel mesophilic, sulfate-reducing chemolithoautotroph isolated from a deep-sea hydrothermal vent chimney in the Suiyo Seamount.</title>
        <authorList>
            <person name="Hashimoto Y."/>
            <person name="Nakagawa S."/>
        </authorList>
    </citation>
    <scope>NUCLEOTIDE SEQUENCE</scope>
    <source>
        <strain evidence="1">KT2</strain>
    </source>
</reference>
<dbReference type="Proteomes" id="UP000826725">
    <property type="component" value="Chromosome"/>
</dbReference>
<dbReference type="GO" id="GO:0016829">
    <property type="term" value="F:lyase activity"/>
    <property type="evidence" value="ECO:0007669"/>
    <property type="project" value="UniProtKB-KW"/>
</dbReference>
<dbReference type="NCBIfam" id="NF045662">
    <property type="entry name" value="DVU0298_fam"/>
    <property type="match status" value="1"/>
</dbReference>
<keyword evidence="2" id="KW-1185">Reference proteome</keyword>
<proteinExistence type="predicted"/>
<dbReference type="InterPro" id="IPR054701">
    <property type="entry name" value="DVU0298-like"/>
</dbReference>